<feature type="domain" description="Nucleotidyl transferase" evidence="7">
    <location>
        <begin position="9"/>
        <end position="219"/>
    </location>
</feature>
<protein>
    <submittedName>
        <fullName evidence="8">NTP transferase domain-containing protein</fullName>
    </submittedName>
</protein>
<dbReference type="AlphaFoldDB" id="A0A7Y2EAN2"/>
<dbReference type="CDD" id="cd02540">
    <property type="entry name" value="GT2_GlmU_N_bac"/>
    <property type="match status" value="1"/>
</dbReference>
<dbReference type="Pfam" id="PF00483">
    <property type="entry name" value="NTP_transferase"/>
    <property type="match status" value="1"/>
</dbReference>
<dbReference type="InterPro" id="IPR005835">
    <property type="entry name" value="NTP_transferase_dom"/>
</dbReference>
<dbReference type="SUPFAM" id="SSF53448">
    <property type="entry name" value="Nucleotide-diphospho-sugar transferases"/>
    <property type="match status" value="1"/>
</dbReference>
<reference evidence="8 9" key="1">
    <citation type="submission" date="2020-03" db="EMBL/GenBank/DDBJ databases">
        <title>Metabolic flexibility allows generalist bacteria to become dominant in a frequently disturbed ecosystem.</title>
        <authorList>
            <person name="Chen Y.-J."/>
            <person name="Leung P.M."/>
            <person name="Bay S.K."/>
            <person name="Hugenholtz P."/>
            <person name="Kessler A.J."/>
            <person name="Shelley G."/>
            <person name="Waite D.W."/>
            <person name="Cook P.L."/>
            <person name="Greening C."/>
        </authorList>
    </citation>
    <scope>NUCLEOTIDE SEQUENCE [LARGE SCALE GENOMIC DNA]</scope>
    <source>
        <strain evidence="8">SS_bin_28</strain>
    </source>
</reference>
<dbReference type="InterPro" id="IPR050065">
    <property type="entry name" value="GlmU-like"/>
</dbReference>
<sequence>MNQGQENIAVILAAGKGTRMKADLPKVLFPVGDQTMIEHVIGAVEQAGFTRSIAVIGFKHEQVRDALGGDRIDFALQEEQLGTGHAVMQAAPQLEGEAGVTVVLAGDVPLIRSETLSRLVEGHRQAAAAITILTAILPDATGYGRILRDEQGSVVAIREHKDCTPEQLEIKEINSAIYAFDTPFLLSCLPRLGQNNTQNEYYLTDAVSMAVEGGLKVEGVIVEDFQEVSGVNTTDQLAEMEEALRRRHS</sequence>
<keyword evidence="2" id="KW-0548">Nucleotidyltransferase</keyword>
<accession>A0A7Y2EAN2</accession>
<evidence type="ECO:0000256" key="2">
    <source>
        <dbReference type="ARBA" id="ARBA00022695"/>
    </source>
</evidence>
<comment type="caution">
    <text evidence="8">The sequence shown here is derived from an EMBL/GenBank/DDBJ whole genome shotgun (WGS) entry which is preliminary data.</text>
</comment>
<dbReference type="PANTHER" id="PTHR43584:SF3">
    <property type="entry name" value="BIFUNCTIONAL PROTEIN GLMU"/>
    <property type="match status" value="1"/>
</dbReference>
<evidence type="ECO:0000256" key="5">
    <source>
        <dbReference type="ARBA" id="ARBA00048493"/>
    </source>
</evidence>
<dbReference type="Proteomes" id="UP000547674">
    <property type="component" value="Unassembled WGS sequence"/>
</dbReference>
<comment type="function">
    <text evidence="6">Catalyzes the last two sequential reactions in the de novo biosynthetic pathway for UDP-N-acetylglucosamine (UDP-GlcNAc). The C-terminal domain catalyzes the transfer of acetyl group from acetyl coenzyme A to glucosamine-1-phosphate (GlcN-1-P) to produce N-acetylglucosamine-1-phosphate (GlcNAc-1-P), which is converted into UDP-GlcNAc by the transfer of uridine 5-monophosphate (from uridine 5-triphosphate), a reaction catalyzed by the N-terminal domain.</text>
</comment>
<gene>
    <name evidence="8" type="ORF">HKN21_16305</name>
</gene>
<dbReference type="EMBL" id="JABDJR010000654">
    <property type="protein sequence ID" value="NNF08326.1"/>
    <property type="molecule type" value="Genomic_DNA"/>
</dbReference>
<comment type="catalytic activity">
    <reaction evidence="4">
        <text>alpha-D-glucosamine 1-phosphate + acetyl-CoA = N-acetyl-alpha-D-glucosamine 1-phosphate + CoA + H(+)</text>
        <dbReference type="Rhea" id="RHEA:13725"/>
        <dbReference type="ChEBI" id="CHEBI:15378"/>
        <dbReference type="ChEBI" id="CHEBI:57287"/>
        <dbReference type="ChEBI" id="CHEBI:57288"/>
        <dbReference type="ChEBI" id="CHEBI:57776"/>
        <dbReference type="ChEBI" id="CHEBI:58516"/>
        <dbReference type="EC" id="2.3.1.157"/>
    </reaction>
</comment>
<name>A0A7Y2EAN2_UNCEI</name>
<dbReference type="GO" id="GO:0019134">
    <property type="term" value="F:glucosamine-1-phosphate N-acetyltransferase activity"/>
    <property type="evidence" value="ECO:0007669"/>
    <property type="project" value="UniProtKB-EC"/>
</dbReference>
<dbReference type="InterPro" id="IPR029044">
    <property type="entry name" value="Nucleotide-diphossugar_trans"/>
</dbReference>
<comment type="catalytic activity">
    <reaction evidence="5">
        <text>N-acetyl-alpha-D-glucosamine 1-phosphate + UTP + H(+) = UDP-N-acetyl-alpha-D-glucosamine + diphosphate</text>
        <dbReference type="Rhea" id="RHEA:13509"/>
        <dbReference type="ChEBI" id="CHEBI:15378"/>
        <dbReference type="ChEBI" id="CHEBI:33019"/>
        <dbReference type="ChEBI" id="CHEBI:46398"/>
        <dbReference type="ChEBI" id="CHEBI:57705"/>
        <dbReference type="ChEBI" id="CHEBI:57776"/>
        <dbReference type="EC" id="2.7.7.23"/>
    </reaction>
</comment>
<evidence type="ECO:0000313" key="8">
    <source>
        <dbReference type="EMBL" id="NNF08326.1"/>
    </source>
</evidence>
<dbReference type="GO" id="GO:0003977">
    <property type="term" value="F:UDP-N-acetylglucosamine diphosphorylase activity"/>
    <property type="evidence" value="ECO:0007669"/>
    <property type="project" value="UniProtKB-EC"/>
</dbReference>
<dbReference type="Gene3D" id="3.90.550.10">
    <property type="entry name" value="Spore Coat Polysaccharide Biosynthesis Protein SpsA, Chain A"/>
    <property type="match status" value="1"/>
</dbReference>
<organism evidence="8 9">
    <name type="scientific">Eiseniibacteriota bacterium</name>
    <dbReference type="NCBI Taxonomy" id="2212470"/>
    <lineage>
        <taxon>Bacteria</taxon>
        <taxon>Candidatus Eiseniibacteriota</taxon>
    </lineage>
</organism>
<evidence type="ECO:0000256" key="3">
    <source>
        <dbReference type="ARBA" id="ARBA00023315"/>
    </source>
</evidence>
<evidence type="ECO:0000256" key="1">
    <source>
        <dbReference type="ARBA" id="ARBA00022679"/>
    </source>
</evidence>
<proteinExistence type="predicted"/>
<keyword evidence="3" id="KW-0012">Acyltransferase</keyword>
<keyword evidence="1 8" id="KW-0808">Transferase</keyword>
<evidence type="ECO:0000259" key="7">
    <source>
        <dbReference type="Pfam" id="PF00483"/>
    </source>
</evidence>
<evidence type="ECO:0000313" key="9">
    <source>
        <dbReference type="Proteomes" id="UP000547674"/>
    </source>
</evidence>
<dbReference type="PANTHER" id="PTHR43584">
    <property type="entry name" value="NUCLEOTIDYL TRANSFERASE"/>
    <property type="match status" value="1"/>
</dbReference>
<evidence type="ECO:0000256" key="4">
    <source>
        <dbReference type="ARBA" id="ARBA00048247"/>
    </source>
</evidence>
<evidence type="ECO:0000256" key="6">
    <source>
        <dbReference type="ARBA" id="ARBA00049628"/>
    </source>
</evidence>